<protein>
    <submittedName>
        <fullName evidence="2">Uncharacterized protein</fullName>
    </submittedName>
</protein>
<gene>
    <name evidence="2" type="ORF">KL771_04485</name>
</gene>
<evidence type="ECO:0000313" key="2">
    <source>
        <dbReference type="EMBL" id="MBT9288693.1"/>
    </source>
</evidence>
<comment type="caution">
    <text evidence="2">The sequence shown here is derived from an EMBL/GenBank/DDBJ whole genome shotgun (WGS) entry which is preliminary data.</text>
</comment>
<feature type="region of interest" description="Disordered" evidence="1">
    <location>
        <begin position="31"/>
        <end position="52"/>
    </location>
</feature>
<proteinExistence type="predicted"/>
<dbReference type="EMBL" id="JAHHZF010000002">
    <property type="protein sequence ID" value="MBT9288693.1"/>
    <property type="molecule type" value="Genomic_DNA"/>
</dbReference>
<reference evidence="2 3" key="1">
    <citation type="submission" date="2021-06" db="EMBL/GenBank/DDBJ databases">
        <authorList>
            <person name="Grouzdev D.S."/>
            <person name="Koziaeva V."/>
        </authorList>
    </citation>
    <scope>NUCLEOTIDE SEQUENCE [LARGE SCALE GENOMIC DNA]</scope>
    <source>
        <strain evidence="2 3">22</strain>
    </source>
</reference>
<evidence type="ECO:0000256" key="1">
    <source>
        <dbReference type="SAM" id="MobiDB-lite"/>
    </source>
</evidence>
<sequence length="67" mass="7345">MTPWFAAYLPFQSAHPASMIGRLAGWLRRAGPSPTLRPARAETRSPQSTAHARLLRQIEDGRSAGAF</sequence>
<evidence type="ECO:0000313" key="3">
    <source>
        <dbReference type="Proteomes" id="UP000766595"/>
    </source>
</evidence>
<dbReference type="AlphaFoldDB" id="A0A947GA44"/>
<dbReference type="Proteomes" id="UP000766595">
    <property type="component" value="Unassembled WGS sequence"/>
</dbReference>
<accession>A0A947GA44</accession>
<name>A0A947GA44_9HYPH</name>
<dbReference type="RefSeq" id="WP_261967357.1">
    <property type="nucleotide sequence ID" value="NZ_JAHHZF010000002.1"/>
</dbReference>
<organism evidence="2 3">
    <name type="scientific">Prosthecodimorpha staleyi</name>
    <dbReference type="NCBI Taxonomy" id="2840188"/>
    <lineage>
        <taxon>Bacteria</taxon>
        <taxon>Pseudomonadati</taxon>
        <taxon>Pseudomonadota</taxon>
        <taxon>Alphaproteobacteria</taxon>
        <taxon>Hyphomicrobiales</taxon>
        <taxon>Ancalomicrobiaceae</taxon>
        <taxon>Prosthecodimorpha</taxon>
    </lineage>
</organism>
<keyword evidence="3" id="KW-1185">Reference proteome</keyword>